<comment type="catalytic activity">
    <reaction evidence="5 6">
        <text>2-deoxy-D-ribose 5-phosphate = D-glyceraldehyde 3-phosphate + acetaldehyde</text>
        <dbReference type="Rhea" id="RHEA:12821"/>
        <dbReference type="ChEBI" id="CHEBI:15343"/>
        <dbReference type="ChEBI" id="CHEBI:59776"/>
        <dbReference type="ChEBI" id="CHEBI:62877"/>
        <dbReference type="EC" id="4.1.2.4"/>
    </reaction>
</comment>
<gene>
    <name evidence="6 7" type="primary">deoC</name>
    <name evidence="7" type="ORF">ACFSUF_09865</name>
</gene>
<sequence>MAASDLTQSLSRYIDHTLLKPEATRADLEKLCKEALEHHFYSVCVNSQWVSLCAELLKGSDVSVCTVVGFPLGASTSETKAYEAAKAAEQGAAEVDMVLAVGSLISGDYDYVREDIRNVVQAVEGRAIVKVILETGLLNNEQKRMASKLSEEAGAHFIKTSTGFGKGGATVEDIRLMRSSVSDKVGVKASGGVRDLETAHAMIEAGANRLGTSSGVALVQGGNSTGGY</sequence>
<keyword evidence="2 6" id="KW-0963">Cytoplasm</keyword>
<dbReference type="InterPro" id="IPR028581">
    <property type="entry name" value="DeoC_typeI"/>
</dbReference>
<protein>
    <recommendedName>
        <fullName evidence="6">Deoxyribose-phosphate aldolase</fullName>
        <shortName evidence="6">DERA</shortName>
        <ecNumber evidence="6">4.1.2.4</ecNumber>
    </recommendedName>
    <alternativeName>
        <fullName evidence="6">2-deoxy-D-ribose 5-phosphate aldolase</fullName>
    </alternativeName>
    <alternativeName>
        <fullName evidence="6">Phosphodeoxyriboaldolase</fullName>
        <shortName evidence="6">Deoxyriboaldolase</shortName>
    </alternativeName>
</protein>
<dbReference type="NCBIfam" id="TIGR00126">
    <property type="entry name" value="deoC"/>
    <property type="match status" value="1"/>
</dbReference>
<proteinExistence type="inferred from homology"/>
<comment type="subcellular location">
    <subcellularLocation>
        <location evidence="6">Cytoplasm</location>
    </subcellularLocation>
</comment>
<dbReference type="CDD" id="cd00959">
    <property type="entry name" value="DeoC"/>
    <property type="match status" value="1"/>
</dbReference>
<comment type="similarity">
    <text evidence="1 6">Belongs to the DeoC/FbaB aldolase family. DeoC type 1 subfamily.</text>
</comment>
<evidence type="ECO:0000256" key="2">
    <source>
        <dbReference type="ARBA" id="ARBA00022490"/>
    </source>
</evidence>
<dbReference type="PANTHER" id="PTHR10889">
    <property type="entry name" value="DEOXYRIBOSE-PHOSPHATE ALDOLASE"/>
    <property type="match status" value="1"/>
</dbReference>
<dbReference type="InterPro" id="IPR002915">
    <property type="entry name" value="DeoC/FbaB/LacD_aldolase"/>
</dbReference>
<keyword evidence="8" id="KW-1185">Reference proteome</keyword>
<feature type="active site" description="Schiff-base intermediate with acetaldehyde" evidence="6">
    <location>
        <position position="159"/>
    </location>
</feature>
<comment type="caution">
    <text evidence="7">The sequence shown here is derived from an EMBL/GenBank/DDBJ whole genome shotgun (WGS) entry which is preliminary data.</text>
</comment>
<reference evidence="8" key="1">
    <citation type="journal article" date="2019" name="Int. J. Syst. Evol. Microbiol.">
        <title>The Global Catalogue of Microorganisms (GCM) 10K type strain sequencing project: providing services to taxonomists for standard genome sequencing and annotation.</title>
        <authorList>
            <consortium name="The Broad Institute Genomics Platform"/>
            <consortium name="The Broad Institute Genome Sequencing Center for Infectious Disease"/>
            <person name="Wu L."/>
            <person name="Ma J."/>
        </authorList>
    </citation>
    <scope>NUCLEOTIDE SEQUENCE [LARGE SCALE GENOMIC DNA]</scope>
    <source>
        <strain evidence="8">KCTC 3950</strain>
    </source>
</reference>
<evidence type="ECO:0000313" key="8">
    <source>
        <dbReference type="Proteomes" id="UP001597541"/>
    </source>
</evidence>
<dbReference type="InterPro" id="IPR013785">
    <property type="entry name" value="Aldolase_TIM"/>
</dbReference>
<dbReference type="Proteomes" id="UP001597541">
    <property type="component" value="Unassembled WGS sequence"/>
</dbReference>
<organism evidence="7 8">
    <name type="scientific">Paenibacillus gansuensis</name>
    <dbReference type="NCBI Taxonomy" id="306542"/>
    <lineage>
        <taxon>Bacteria</taxon>
        <taxon>Bacillati</taxon>
        <taxon>Bacillota</taxon>
        <taxon>Bacilli</taxon>
        <taxon>Bacillales</taxon>
        <taxon>Paenibacillaceae</taxon>
        <taxon>Paenibacillus</taxon>
    </lineage>
</organism>
<dbReference type="Pfam" id="PF01791">
    <property type="entry name" value="DeoC"/>
    <property type="match status" value="1"/>
</dbReference>
<evidence type="ECO:0000256" key="3">
    <source>
        <dbReference type="ARBA" id="ARBA00023239"/>
    </source>
</evidence>
<keyword evidence="3 6" id="KW-0456">Lyase</keyword>
<dbReference type="PIRSF" id="PIRSF001357">
    <property type="entry name" value="DeoC"/>
    <property type="match status" value="1"/>
</dbReference>
<comment type="function">
    <text evidence="6">Catalyzes a reversible aldol reaction between acetaldehyde and D-glyceraldehyde 3-phosphate to generate 2-deoxy-D-ribose 5-phosphate.</text>
</comment>
<dbReference type="EC" id="4.1.2.4" evidence="6"/>
<dbReference type="InterPro" id="IPR011343">
    <property type="entry name" value="DeoC"/>
</dbReference>
<name>A0ABW5PCM5_9BACL</name>
<evidence type="ECO:0000256" key="1">
    <source>
        <dbReference type="ARBA" id="ARBA00010936"/>
    </source>
</evidence>
<dbReference type="Gene3D" id="3.20.20.70">
    <property type="entry name" value="Aldolase class I"/>
    <property type="match status" value="1"/>
</dbReference>
<feature type="active site" description="Proton donor/acceptor" evidence="6">
    <location>
        <position position="188"/>
    </location>
</feature>
<comment type="pathway">
    <text evidence="6">Carbohydrate degradation; 2-deoxy-D-ribose 1-phosphate degradation; D-glyceraldehyde 3-phosphate and acetaldehyde from 2-deoxy-alpha-D-ribose 1-phosphate: step 2/2.</text>
</comment>
<dbReference type="SUPFAM" id="SSF51569">
    <property type="entry name" value="Aldolase"/>
    <property type="match status" value="1"/>
</dbReference>
<dbReference type="SMART" id="SM01133">
    <property type="entry name" value="DeoC"/>
    <property type="match status" value="1"/>
</dbReference>
<evidence type="ECO:0000256" key="4">
    <source>
        <dbReference type="ARBA" id="ARBA00023270"/>
    </source>
</evidence>
<accession>A0ABW5PCM5</accession>
<dbReference type="PANTHER" id="PTHR10889:SF1">
    <property type="entry name" value="DEOXYRIBOSE-PHOSPHATE ALDOLASE"/>
    <property type="match status" value="1"/>
</dbReference>
<dbReference type="HAMAP" id="MF_00114">
    <property type="entry name" value="DeoC_type1"/>
    <property type="match status" value="1"/>
</dbReference>
<evidence type="ECO:0000256" key="6">
    <source>
        <dbReference type="HAMAP-Rule" id="MF_00114"/>
    </source>
</evidence>
<dbReference type="RefSeq" id="WP_377602494.1">
    <property type="nucleotide sequence ID" value="NZ_JBHUME010000007.1"/>
</dbReference>
<evidence type="ECO:0000256" key="5">
    <source>
        <dbReference type="ARBA" id="ARBA00048791"/>
    </source>
</evidence>
<feature type="active site" description="Proton donor/acceptor" evidence="6">
    <location>
        <position position="96"/>
    </location>
</feature>
<evidence type="ECO:0000313" key="7">
    <source>
        <dbReference type="EMBL" id="MFD2612726.1"/>
    </source>
</evidence>
<dbReference type="EMBL" id="JBHUME010000007">
    <property type="protein sequence ID" value="MFD2612726.1"/>
    <property type="molecule type" value="Genomic_DNA"/>
</dbReference>
<dbReference type="GO" id="GO:0004139">
    <property type="term" value="F:deoxyribose-phosphate aldolase activity"/>
    <property type="evidence" value="ECO:0007669"/>
    <property type="project" value="UniProtKB-EC"/>
</dbReference>
<keyword evidence="4 6" id="KW-0704">Schiff base</keyword>